<accession>A0A9P0CU18</accession>
<dbReference type="OrthoDB" id="6782916at2759"/>
<evidence type="ECO:0000313" key="2">
    <source>
        <dbReference type="Proteomes" id="UP001153636"/>
    </source>
</evidence>
<reference evidence="1" key="1">
    <citation type="submission" date="2022-01" db="EMBL/GenBank/DDBJ databases">
        <authorList>
            <person name="King R."/>
        </authorList>
    </citation>
    <scope>NUCLEOTIDE SEQUENCE</scope>
</reference>
<name>A0A9P0CU18_9CUCU</name>
<sequence>METSIIPVDEAKSRKRVSDKSKWKKEVTKRTSILRSWHFKFSEAKRFILTKNIKGNVVLKGEAFYNSDVAVARSILKKGKNLSTYNPPDIPKGIPLKPEKLEDIRKLLVRHFGEEWSTRDDVTFYNFENNTGESIENEQEPEQYVFCELREDETNNELRI</sequence>
<dbReference type="EMBL" id="OV651814">
    <property type="protein sequence ID" value="CAH1105865.1"/>
    <property type="molecule type" value="Genomic_DNA"/>
</dbReference>
<keyword evidence="2" id="KW-1185">Reference proteome</keyword>
<dbReference type="Proteomes" id="UP001153636">
    <property type="component" value="Chromosome 2"/>
</dbReference>
<evidence type="ECO:0000313" key="1">
    <source>
        <dbReference type="EMBL" id="CAH1105865.1"/>
    </source>
</evidence>
<organism evidence="1 2">
    <name type="scientific">Psylliodes chrysocephalus</name>
    <dbReference type="NCBI Taxonomy" id="3402493"/>
    <lineage>
        <taxon>Eukaryota</taxon>
        <taxon>Metazoa</taxon>
        <taxon>Ecdysozoa</taxon>
        <taxon>Arthropoda</taxon>
        <taxon>Hexapoda</taxon>
        <taxon>Insecta</taxon>
        <taxon>Pterygota</taxon>
        <taxon>Neoptera</taxon>
        <taxon>Endopterygota</taxon>
        <taxon>Coleoptera</taxon>
        <taxon>Polyphaga</taxon>
        <taxon>Cucujiformia</taxon>
        <taxon>Chrysomeloidea</taxon>
        <taxon>Chrysomelidae</taxon>
        <taxon>Galerucinae</taxon>
        <taxon>Alticini</taxon>
        <taxon>Psylliodes</taxon>
    </lineage>
</organism>
<proteinExistence type="predicted"/>
<gene>
    <name evidence="1" type="ORF">PSYICH_LOCUS6690</name>
</gene>
<protein>
    <submittedName>
        <fullName evidence="1">Uncharacterized protein</fullName>
    </submittedName>
</protein>
<dbReference type="AlphaFoldDB" id="A0A9P0CU18"/>